<organism evidence="2 3">
    <name type="scientific">Synaphobranchus kaupii</name>
    <name type="common">Kaup's arrowtooth eel</name>
    <dbReference type="NCBI Taxonomy" id="118154"/>
    <lineage>
        <taxon>Eukaryota</taxon>
        <taxon>Metazoa</taxon>
        <taxon>Chordata</taxon>
        <taxon>Craniata</taxon>
        <taxon>Vertebrata</taxon>
        <taxon>Euteleostomi</taxon>
        <taxon>Actinopterygii</taxon>
        <taxon>Neopterygii</taxon>
        <taxon>Teleostei</taxon>
        <taxon>Anguilliformes</taxon>
        <taxon>Synaphobranchidae</taxon>
        <taxon>Synaphobranchus</taxon>
    </lineage>
</organism>
<feature type="compositionally biased region" description="Polar residues" evidence="1">
    <location>
        <begin position="51"/>
        <end position="72"/>
    </location>
</feature>
<evidence type="ECO:0000256" key="1">
    <source>
        <dbReference type="SAM" id="MobiDB-lite"/>
    </source>
</evidence>
<evidence type="ECO:0000313" key="2">
    <source>
        <dbReference type="EMBL" id="KAJ8370581.1"/>
    </source>
</evidence>
<dbReference type="Proteomes" id="UP001152622">
    <property type="component" value="Chromosome 3"/>
</dbReference>
<keyword evidence="3" id="KW-1185">Reference proteome</keyword>
<proteinExistence type="predicted"/>
<protein>
    <submittedName>
        <fullName evidence="2">Uncharacterized protein</fullName>
    </submittedName>
</protein>
<gene>
    <name evidence="2" type="ORF">SKAU_G00106090</name>
</gene>
<comment type="caution">
    <text evidence="2">The sequence shown here is derived from an EMBL/GenBank/DDBJ whole genome shotgun (WGS) entry which is preliminary data.</text>
</comment>
<sequence>MEGKSIIPVGTGSFHSRSGHDISSPADAGKAPDSRDTAAQAHALMGLSGMATGTVTPSRAENRPSNRNNKGSGRTRVLFVL</sequence>
<feature type="region of interest" description="Disordered" evidence="1">
    <location>
        <begin position="1"/>
        <end position="81"/>
    </location>
</feature>
<dbReference type="EMBL" id="JAINUF010000003">
    <property type="protein sequence ID" value="KAJ8370581.1"/>
    <property type="molecule type" value="Genomic_DNA"/>
</dbReference>
<evidence type="ECO:0000313" key="3">
    <source>
        <dbReference type="Proteomes" id="UP001152622"/>
    </source>
</evidence>
<accession>A0A9Q1G0I5</accession>
<dbReference type="AlphaFoldDB" id="A0A9Q1G0I5"/>
<name>A0A9Q1G0I5_SYNKA</name>
<reference evidence="2" key="1">
    <citation type="journal article" date="2023" name="Science">
        <title>Genome structures resolve the early diversification of teleost fishes.</title>
        <authorList>
            <person name="Parey E."/>
            <person name="Louis A."/>
            <person name="Montfort J."/>
            <person name="Bouchez O."/>
            <person name="Roques C."/>
            <person name="Iampietro C."/>
            <person name="Lluch J."/>
            <person name="Castinel A."/>
            <person name="Donnadieu C."/>
            <person name="Desvignes T."/>
            <person name="Floi Bucao C."/>
            <person name="Jouanno E."/>
            <person name="Wen M."/>
            <person name="Mejri S."/>
            <person name="Dirks R."/>
            <person name="Jansen H."/>
            <person name="Henkel C."/>
            <person name="Chen W.J."/>
            <person name="Zahm M."/>
            <person name="Cabau C."/>
            <person name="Klopp C."/>
            <person name="Thompson A.W."/>
            <person name="Robinson-Rechavi M."/>
            <person name="Braasch I."/>
            <person name="Lecointre G."/>
            <person name="Bobe J."/>
            <person name="Postlethwait J.H."/>
            <person name="Berthelot C."/>
            <person name="Roest Crollius H."/>
            <person name="Guiguen Y."/>
        </authorList>
    </citation>
    <scope>NUCLEOTIDE SEQUENCE</scope>
    <source>
        <strain evidence="2">WJC10195</strain>
    </source>
</reference>